<proteinExistence type="predicted"/>
<dbReference type="PROSITE" id="PS51257">
    <property type="entry name" value="PROKAR_LIPOPROTEIN"/>
    <property type="match status" value="1"/>
</dbReference>
<dbReference type="AlphaFoldDB" id="A0AAD0UMB3"/>
<sequence>MKKRTTIIKFCLFAILISAVYSCEDPNKNKGGLNKEGFLSIWFENLLSTSGPYDSACDNNNLSTSLAVNTPVTESGFGTKYRFSTGASGFKYKFTLSPDYPNCGARITINNCQRPNTFAYDSNVTCNSGTYENYISGGTQTCQISSFSNQRVIVLLSASTVQYPGTPCATVQLEVLL</sequence>
<reference evidence="2 3" key="1">
    <citation type="submission" date="2018-11" db="EMBL/GenBank/DDBJ databases">
        <title>Complete genome sequence of Leptospira kmetyi isolate LS 001/16 from soil sample associated with a leptospirosis patient in Kelantan.</title>
        <authorList>
            <person name="Muhammad Yusoff F."/>
            <person name="Muhammad Yusoff S."/>
            <person name="Ahmad M.N."/>
            <person name="Yusof N.Y."/>
            <person name="Aziah I."/>
        </authorList>
    </citation>
    <scope>NUCLEOTIDE SEQUENCE [LARGE SCALE GENOMIC DNA]</scope>
    <source>
        <strain evidence="2 3">LS 001/16</strain>
    </source>
</reference>
<evidence type="ECO:0008006" key="4">
    <source>
        <dbReference type="Google" id="ProtNLM"/>
    </source>
</evidence>
<dbReference type="Proteomes" id="UP000276407">
    <property type="component" value="Chromosome 1"/>
</dbReference>
<evidence type="ECO:0000313" key="3">
    <source>
        <dbReference type="Proteomes" id="UP000276407"/>
    </source>
</evidence>
<dbReference type="EMBL" id="CP033614">
    <property type="protein sequence ID" value="AYV54090.1"/>
    <property type="molecule type" value="Genomic_DNA"/>
</dbReference>
<evidence type="ECO:0000313" key="2">
    <source>
        <dbReference type="EMBL" id="AYV54090.1"/>
    </source>
</evidence>
<organism evidence="2 3">
    <name type="scientific">Leptospira kmetyi</name>
    <dbReference type="NCBI Taxonomy" id="408139"/>
    <lineage>
        <taxon>Bacteria</taxon>
        <taxon>Pseudomonadati</taxon>
        <taxon>Spirochaetota</taxon>
        <taxon>Spirochaetia</taxon>
        <taxon>Leptospirales</taxon>
        <taxon>Leptospiraceae</taxon>
        <taxon>Leptospira</taxon>
    </lineage>
</organism>
<feature type="signal peptide" evidence="1">
    <location>
        <begin position="1"/>
        <end position="23"/>
    </location>
</feature>
<gene>
    <name evidence="2" type="ORF">EFP84_00270</name>
</gene>
<name>A0AAD0UMB3_9LEPT</name>
<accession>A0AAD0UMB3</accession>
<dbReference type="KEGG" id="lkm:EFP84_00270"/>
<protein>
    <recommendedName>
        <fullName evidence="4">Lipoprotein</fullName>
    </recommendedName>
</protein>
<keyword evidence="1" id="KW-0732">Signal</keyword>
<feature type="chain" id="PRO_5042143900" description="Lipoprotein" evidence="1">
    <location>
        <begin position="24"/>
        <end position="177"/>
    </location>
</feature>
<evidence type="ECO:0000256" key="1">
    <source>
        <dbReference type="SAM" id="SignalP"/>
    </source>
</evidence>